<proteinExistence type="inferred from homology"/>
<dbReference type="InterPro" id="IPR020471">
    <property type="entry name" value="AKR"/>
</dbReference>
<evidence type="ECO:0000256" key="4">
    <source>
        <dbReference type="ARBA" id="ARBA00049445"/>
    </source>
</evidence>
<feature type="site" description="Lowers pKa of active site Tyr" evidence="7">
    <location>
        <position position="72"/>
    </location>
</feature>
<dbReference type="RefSeq" id="WP_107967973.1">
    <property type="nucleotide sequence ID" value="NZ_NWBU01000009.1"/>
</dbReference>
<keyword evidence="10" id="KW-1185">Reference proteome</keyword>
<reference evidence="9 10" key="1">
    <citation type="submission" date="2017-09" db="EMBL/GenBank/DDBJ databases">
        <title>Sphingomonas panjinensis sp.nov., isolated from oil-contaminated soil.</title>
        <authorList>
            <person name="Wang L."/>
            <person name="Chen L."/>
        </authorList>
    </citation>
    <scope>NUCLEOTIDE SEQUENCE [LARGE SCALE GENOMIC DNA]</scope>
    <source>
        <strain evidence="9 10">FW-11</strain>
    </source>
</reference>
<dbReference type="OrthoDB" id="9804790at2"/>
<evidence type="ECO:0000259" key="8">
    <source>
        <dbReference type="Pfam" id="PF00248"/>
    </source>
</evidence>
<evidence type="ECO:0000256" key="7">
    <source>
        <dbReference type="PIRSR" id="PIRSR000097-3"/>
    </source>
</evidence>
<accession>A0A2T5FXR0</accession>
<dbReference type="Proteomes" id="UP000244162">
    <property type="component" value="Unassembled WGS sequence"/>
</dbReference>
<dbReference type="PRINTS" id="PR00069">
    <property type="entry name" value="ALDKETRDTASE"/>
</dbReference>
<dbReference type="FunFam" id="3.20.20.100:FF:000002">
    <property type="entry name" value="2,5-diketo-D-gluconic acid reductase A"/>
    <property type="match status" value="1"/>
</dbReference>
<dbReference type="AlphaFoldDB" id="A0A2T5FXR0"/>
<evidence type="ECO:0000256" key="6">
    <source>
        <dbReference type="PIRSR" id="PIRSR000097-2"/>
    </source>
</evidence>
<comment type="similarity">
    <text evidence="1">Belongs to the aldo/keto reductase family.</text>
</comment>
<sequence length="270" mass="29780">MTDQPLITLNDGRDMPQIGLGVYELPDSETAELVRKAVATGYRSVDTASFYENERGVAEGLRGTDGIFLTTKLWRTDMGYDASLRAFDASLERLDRDSIDLYLIHWPGQDEDLYIQSWRALIRLREEGRAKSIGVSNFNPSHLERLIGETGVVPAVNQIELHPHFQQKALREFHAAHGIVTESWAPLGRGAVLGEPTIAAIAAKHERTAAQVVLRWHLELGLISIPKTGNPARLGENLAAIEFRLDEEDIAAISALDRADGRIGPDPASV</sequence>
<evidence type="ECO:0000256" key="3">
    <source>
        <dbReference type="ARBA" id="ARBA00023002"/>
    </source>
</evidence>
<comment type="catalytic activity">
    <reaction evidence="4">
        <text>hydroxyacetone + NADP(+) = methylglyoxal + NADPH + H(+)</text>
        <dbReference type="Rhea" id="RHEA:27986"/>
        <dbReference type="ChEBI" id="CHEBI:15378"/>
        <dbReference type="ChEBI" id="CHEBI:17158"/>
        <dbReference type="ChEBI" id="CHEBI:27957"/>
        <dbReference type="ChEBI" id="CHEBI:57783"/>
        <dbReference type="ChEBI" id="CHEBI:58349"/>
    </reaction>
</comment>
<dbReference type="InterPro" id="IPR023210">
    <property type="entry name" value="NADP_OxRdtase_dom"/>
</dbReference>
<dbReference type="PROSITE" id="PS00062">
    <property type="entry name" value="ALDOKETO_REDUCTASE_2"/>
    <property type="match status" value="1"/>
</dbReference>
<organism evidence="9 10">
    <name type="scientific">Sphingomonas oleivorans</name>
    <dbReference type="NCBI Taxonomy" id="1735121"/>
    <lineage>
        <taxon>Bacteria</taxon>
        <taxon>Pseudomonadati</taxon>
        <taxon>Pseudomonadota</taxon>
        <taxon>Alphaproteobacteria</taxon>
        <taxon>Sphingomonadales</taxon>
        <taxon>Sphingomonadaceae</taxon>
        <taxon>Sphingomonas</taxon>
    </lineage>
</organism>
<dbReference type="PANTHER" id="PTHR43827:SF3">
    <property type="entry name" value="NADP-DEPENDENT OXIDOREDUCTASE DOMAIN-CONTAINING PROTEIN"/>
    <property type="match status" value="1"/>
</dbReference>
<feature type="binding site" evidence="6">
    <location>
        <position position="105"/>
    </location>
    <ligand>
        <name>substrate</name>
    </ligand>
</feature>
<feature type="domain" description="NADP-dependent oxidoreductase" evidence="8">
    <location>
        <begin position="24"/>
        <end position="257"/>
    </location>
</feature>
<dbReference type="EMBL" id="NWBU01000009">
    <property type="protein sequence ID" value="PTQ10921.1"/>
    <property type="molecule type" value="Genomic_DNA"/>
</dbReference>
<protein>
    <submittedName>
        <fullName evidence="9">Oxidoreductase</fullName>
    </submittedName>
</protein>
<dbReference type="GO" id="GO:0016616">
    <property type="term" value="F:oxidoreductase activity, acting on the CH-OH group of donors, NAD or NADP as acceptor"/>
    <property type="evidence" value="ECO:0007669"/>
    <property type="project" value="UniProtKB-ARBA"/>
</dbReference>
<evidence type="ECO:0000256" key="2">
    <source>
        <dbReference type="ARBA" id="ARBA00022857"/>
    </source>
</evidence>
<feature type="active site" description="Proton donor" evidence="5">
    <location>
        <position position="51"/>
    </location>
</feature>
<dbReference type="PIRSF" id="PIRSF000097">
    <property type="entry name" value="AKR"/>
    <property type="match status" value="1"/>
</dbReference>
<dbReference type="SUPFAM" id="SSF51430">
    <property type="entry name" value="NAD(P)-linked oxidoreductase"/>
    <property type="match status" value="1"/>
</dbReference>
<dbReference type="Gene3D" id="3.20.20.100">
    <property type="entry name" value="NADP-dependent oxidoreductase domain"/>
    <property type="match status" value="1"/>
</dbReference>
<dbReference type="Pfam" id="PF00248">
    <property type="entry name" value="Aldo_ket_red"/>
    <property type="match status" value="1"/>
</dbReference>
<evidence type="ECO:0000313" key="10">
    <source>
        <dbReference type="Proteomes" id="UP000244162"/>
    </source>
</evidence>
<dbReference type="PANTHER" id="PTHR43827">
    <property type="entry name" value="2,5-DIKETO-D-GLUCONIC ACID REDUCTASE"/>
    <property type="match status" value="1"/>
</dbReference>
<keyword evidence="2" id="KW-0521">NADP</keyword>
<dbReference type="InterPro" id="IPR018170">
    <property type="entry name" value="Aldo/ket_reductase_CS"/>
</dbReference>
<keyword evidence="3" id="KW-0560">Oxidoreductase</keyword>
<dbReference type="InterPro" id="IPR036812">
    <property type="entry name" value="NAD(P)_OxRdtase_dom_sf"/>
</dbReference>
<comment type="caution">
    <text evidence="9">The sequence shown here is derived from an EMBL/GenBank/DDBJ whole genome shotgun (WGS) entry which is preliminary data.</text>
</comment>
<evidence type="ECO:0000313" key="9">
    <source>
        <dbReference type="EMBL" id="PTQ10921.1"/>
    </source>
</evidence>
<gene>
    <name evidence="9" type="ORF">CLG96_11095</name>
</gene>
<name>A0A2T5FXR0_9SPHN</name>
<evidence type="ECO:0000256" key="5">
    <source>
        <dbReference type="PIRSR" id="PIRSR000097-1"/>
    </source>
</evidence>
<evidence type="ECO:0000256" key="1">
    <source>
        <dbReference type="ARBA" id="ARBA00007905"/>
    </source>
</evidence>